<feature type="domain" description="Bacterial Ig-like" evidence="3">
    <location>
        <begin position="64"/>
        <end position="133"/>
    </location>
</feature>
<evidence type="ECO:0000259" key="3">
    <source>
        <dbReference type="Pfam" id="PF19077"/>
    </source>
</evidence>
<evidence type="ECO:0000256" key="1">
    <source>
        <dbReference type="SAM" id="MobiDB-lite"/>
    </source>
</evidence>
<sequence length="3301" mass="332892">LQQLSQGSYPLTATLTDAAGNTQTVTQNIDVKTALPALNVQALTDGNDLDAAEIKVDQILQGTVTNAEPGSVITVTLGSGSYQGTVDAGGSWRVTLPAVELQKLADGTNTLTVSVTDTYGQNTSVEHSFTVDTTVDAVAISIISSDDYLNFDEASSDLVINGNSAGLPVGTVVTVTLNGQNYVGAIAANGAWQVTIGSADLLALNDGAAVVTATATGPNGVVIDSHTFTVIVNDLPQAVVNTPFGDGVVNLTESERDQFVTGNTGVTGAGQTVVATLNGQQYTGTVAADGSWSLVLPAGAMTTLPDGPASFDVTVTDAAGNDASQTIPFNVDKVPPEVTVQPINGTDTLNGTEVQSNQAINIISPDAAQVTVNINGAGYTALPGATPGSWVVTLPAGALAALPDGQVAYTVTVTDAAGNATIITRGVSLDGTPPNVVVDPVTRDNVLDPAELANGFTLTGRTVPAEPGATVALTVNGQPLSGVVNADGSWAVQVPATALSGLGDGPQQLTVTVTDSAGNASAPLNVGFAVDSTASALLINPVEGDNAISLADISDGITISGSSVRIPEGTPVTVTLNGQQYQGIVNGGGFWTVNVPNAAAALISDGTATVTVSSVDVNGAPLSSEQQFVIITQQLPLATINTPFGDGTINIVEAAAGGALTGTTGSRGAGQTVTVQLDNNAPLTGTVDANGNWTLPLTPAQISGLGQGSHTVTVTVADAAGNQNTQTAPLNVDTVAPLLTINDVTVDNTINGSEASGAIVISGTGGPYDAQNVQAVIVLVNGQNYDAILQPNGTWSITLPAGALANVADGPVAISARITDPAGNTTTTPGSFILDASPLNAPLIAVNTVSADNFVNALEAQSPLTIGGTTTRVEEGQTVTVILSGQSYTAQVAADGSWTLDIPPTALAAVADGAQTISVQVTDRAGNVATGAQNVTFAATPASQPTLTVNVVAQDDIVNIQEQGRDLIVSGSSSNLAAGTVISATFAGAPYSATVGSNGSWQFIVPQSVVQTLADGTTYTVTATAVDAAQNSAQATHTVGVDLTRPLLTVQTAGSFLEDNRVNIAESQLDQIITGTGTPGLTVLLPINGKTIAAVIDGDGGWSMTIPAGDLQSLPQGTSQLGFSVTDPQGNSQSVPVSINVNTQNAPAITLNAAFGDNIVSSAELAAGTTLTGTVSGVPTGNQVTVTIGTQNFFGTVTGTTWAVTVAGGELAGNGILPVTVTALDAFGNPATASTSLDVVRFGPAAELPPALFGDGYLNQEEANTGAQITGSTGQAGPNQQVRIVIDGLQEFVGTVDVNGNWTVPLTPQQLNAFTDATHTMTVIVTDRAGNVATSPAQNFTVRTDALTPPTLDTAFTDGFLSAAETLTDSALTGSTGVPAGQVGSVLVSINSGPALVATVTGATWTLPLTAAQLQALPDGVLNVNITVTDIAGNQISGQGSFEAIVDALPQAQFVTPFGDGTLNFTESQSDQVLRGNTGVTGPGQTVSVTLSTGQIYNGPVQENGDWIITLPATDLQTLANNTTPTFEVTVRDRAGNIDTDPGSFQVRTALPVPVANNLFGDNILNINEAAGAAQITGSTQVLGPNQFVTIRVDVNGTPYTANVLEDGTWTINLPAGSLQSLAQGPHQLVIYAEDQYGNSATVPVPYQVALTPPNVTITTPLFGDNVVSVDEASGTNTIAGSFTTTYPVGSRVDVTVGGKLFTNVPVNGTTWSLTLTDADWAGVARGDQSVQVTVTDGAGNANSTSAPVTILIDVPTLTVTTPFAGDNVLTYEESQTVQTIAGTSTNLEAGQPLLVTFPNGSTFNTTIQADGSWTLQLTPADMAGLTAGTITVQATDRAGNLVSIDGGTLAVDLTPPPAFLTLDVIAGDNLVNASELTGDTLPIAGRAVNVTGLVNILLDGQFIGNATIAPDGSWAFNVPRAALGDGPHTLSVESVTTPGFTSSQPFVVDTVVPTITLNNFASDNVVNTDEKGLSQTISGTASEPGRDVQVTLNGKTYYATVNPQGEWAVTVPQSDVAGLTDGTYPLTASITDAAGNPQSTTQTVTVDASAPLLYVDALGVPAVLNTASAATGLLLQGTGDPGNEVTIQLGPISWTGQVDAQGNWRYDFPNIDLTTLADGPQVISISSRDSAGNVSTNNVALNVALNPTLGLLFDSLFFGDGILNVAESLVTQTLTGRVEGDYRGARVNLTLVGTDVTINDLLVGPDGRFSVNLPPELLRGLLTDTLALQFDVIDANGNTRQEIVDVGLALTDLPVVGEILMTADNVLNSVESGVAQTLSGTLDNAANVTGMVVNFGGQAINAVVDTVTGAWSAVLPETLLNTLPDGQANVGLAITDAFGNVINTSASFNVARALPTIGLDPLFSDGVLSIPELLGSALSGTATRLAGQQLTIQIGNAEAFTTNVDGSGRWAVNLPAAVQALLQGIGTGDVPVTVSAFDQYGNPASQTASIRVDLVAPVLNSLAVFTDNVLNVADSLLSQTISGVVGNAPVGSRVEVQVAGKTFLGSVGAGGLFSINLAPSDLTGLLDGAFQPQVTIVTPDGNSAQIAAPVEVRVGLANLPTVVINSLFGNDGYINLADLSVAQTISGTAAGLASGLVTVNVAGQPFTGNVVDGVWSVTVPAGALAGSVVNGALSVTASVVDTVGNVVTGNQVVNAIVQNLPTLGLNTLFGNGTLDLGDLLSTPLLSGTSSNLAAGTLIDVKIGPLSLTTTVGANGTWQLPVPTLSLQGLADGVLQVTATARDVAGNVANTAQDLTVAIQQAPSLLINTLFGGNGLNAAEILSAQVITGTSTNAAGSLVNVSLGGKTYQSTVAANGNWSVSVPKTDLAALLDGTLTVNASLVNPAGKNAAATSLVDVITHNLPTISLTSLFGNDGYLNINEAASGQVIGGKIGGVPAGASVVVTLGGTPINALVDAAGNWTATVSNSLLQNLATGALKVGVAVTDRVGNTTATEADVSVKLTQPTLAITPITNLLGVIGGVLTGLLGSAKLTISGTSNNLGQGALVHLNLLNLAQATAITGADGRWSTTLDVGLDLAKILSLGTVINLYAADVAGNVGYLNVGLNGSNPTTTPPVGTQTLAAEATSFSLLAASAVESSDTTQQTTEENSATHAAVSRVAATPNSEENASDASASGGTADEAFTIGGLSITLADGTQQSGESVQGSAGSDTIHLSTLGFIDINGGAGTDTLVLDGVNMILNLIDTASRVHNVEIIDLGKSGTNSLTLDLNEALTVTDKPEDDLVIKGSNGDQVNLVHGANDIWAVSGQREVDGMQFDVYHNSAQNTTLGDVLVQQGLHVNMV</sequence>
<dbReference type="Pfam" id="PF17936">
    <property type="entry name" value="Big_6"/>
    <property type="match status" value="1"/>
</dbReference>
<evidence type="ECO:0000259" key="2">
    <source>
        <dbReference type="Pfam" id="PF17936"/>
    </source>
</evidence>
<reference evidence="4 5" key="1">
    <citation type="submission" date="2014-09" db="EMBL/GenBank/DDBJ databases">
        <title>Whole genome shotgun sequence of Escherichia vulneris NBRC 102420.</title>
        <authorList>
            <person name="Yoshida Y."/>
            <person name="Hosoyama A."/>
            <person name="Tsuchikane K."/>
            <person name="Ohji S."/>
            <person name="Ichikawa N."/>
            <person name="Kimura A."/>
            <person name="Yamazoe A."/>
            <person name="Ezaki T."/>
            <person name="Fujita N."/>
        </authorList>
    </citation>
    <scope>NUCLEOTIDE SEQUENCE [LARGE SCALE GENOMIC DNA]</scope>
    <source>
        <strain evidence="4 5">NBRC 102420</strain>
    </source>
</reference>
<dbReference type="InterPro" id="IPR049826">
    <property type="entry name" value="Ig-like_ice"/>
</dbReference>
<dbReference type="InterPro" id="IPR044016">
    <property type="entry name" value="Big_13"/>
</dbReference>
<dbReference type="InterPro" id="IPR041498">
    <property type="entry name" value="Big_6"/>
</dbReference>
<comment type="caution">
    <text evidence="4">The sequence shown here is derived from an EMBL/GenBank/DDBJ whole genome shotgun (WGS) entry which is preliminary data.</text>
</comment>
<feature type="domain" description="Bacterial Ig" evidence="2">
    <location>
        <begin position="453"/>
        <end position="526"/>
    </location>
</feature>
<keyword evidence="5" id="KW-1185">Reference proteome</keyword>
<dbReference type="Gene3D" id="2.60.40.10">
    <property type="entry name" value="Immunoglobulins"/>
    <property type="match status" value="29"/>
</dbReference>
<dbReference type="Pfam" id="PF19077">
    <property type="entry name" value="Big_13"/>
    <property type="match status" value="5"/>
</dbReference>
<evidence type="ECO:0000313" key="5">
    <source>
        <dbReference type="Proteomes" id="UP000029462"/>
    </source>
</evidence>
<proteinExistence type="predicted"/>
<name>A0A090UV49_PSEVU</name>
<feature type="domain" description="Bacterial Ig-like" evidence="3">
    <location>
        <begin position="668"/>
        <end position="734"/>
    </location>
</feature>
<dbReference type="InterPro" id="IPR013783">
    <property type="entry name" value="Ig-like_fold"/>
</dbReference>
<dbReference type="EMBL" id="BBMZ01000001">
    <property type="protein sequence ID" value="GAL56396.1"/>
    <property type="molecule type" value="Genomic_DNA"/>
</dbReference>
<feature type="domain" description="Bacterial Ig-like" evidence="3">
    <location>
        <begin position="1983"/>
        <end position="2048"/>
    </location>
</feature>
<accession>A0A090UV49</accession>
<dbReference type="Proteomes" id="UP000029462">
    <property type="component" value="Unassembled WGS sequence"/>
</dbReference>
<feature type="non-terminal residue" evidence="4">
    <location>
        <position position="1"/>
    </location>
</feature>
<dbReference type="OrthoDB" id="8481600at2"/>
<dbReference type="NCBIfam" id="NF012196">
    <property type="entry name" value="Ig_like_ice"/>
    <property type="match status" value="1"/>
</dbReference>
<feature type="region of interest" description="Disordered" evidence="1">
    <location>
        <begin position="3095"/>
        <end position="3136"/>
    </location>
</feature>
<feature type="compositionally biased region" description="Low complexity" evidence="1">
    <location>
        <begin position="3123"/>
        <end position="3136"/>
    </location>
</feature>
<evidence type="ECO:0008006" key="6">
    <source>
        <dbReference type="Google" id="ProtNLM"/>
    </source>
</evidence>
<feature type="domain" description="Bacterial Ig-like" evidence="3">
    <location>
        <begin position="875"/>
        <end position="935"/>
    </location>
</feature>
<feature type="domain" description="Bacterial Ig-like" evidence="3">
    <location>
        <begin position="1274"/>
        <end position="1342"/>
    </location>
</feature>
<dbReference type="STRING" id="1115515.EV102420_01_00320"/>
<gene>
    <name evidence="4" type="ORF">EV102420_01_00320</name>
</gene>
<dbReference type="eggNOG" id="COG2911">
    <property type="taxonomic scope" value="Bacteria"/>
</dbReference>
<dbReference type="NCBIfam" id="NF033510">
    <property type="entry name" value="Ca_tandemer"/>
    <property type="match status" value="30"/>
</dbReference>
<evidence type="ECO:0000313" key="4">
    <source>
        <dbReference type="EMBL" id="GAL56396.1"/>
    </source>
</evidence>
<protein>
    <recommendedName>
        <fullName evidence="6">Ig-like domain-containing protein</fullName>
    </recommendedName>
</protein>
<organism evidence="4 5">
    <name type="scientific">Pseudescherichia vulneris NBRC 102420</name>
    <dbReference type="NCBI Taxonomy" id="1115515"/>
    <lineage>
        <taxon>Bacteria</taxon>
        <taxon>Pseudomonadati</taxon>
        <taxon>Pseudomonadota</taxon>
        <taxon>Gammaproteobacteria</taxon>
        <taxon>Enterobacterales</taxon>
        <taxon>Enterobacteriaceae</taxon>
        <taxon>Pseudescherichia</taxon>
    </lineage>
</organism>